<evidence type="ECO:0000313" key="5">
    <source>
        <dbReference type="EMBL" id="MFC0200397.1"/>
    </source>
</evidence>
<organism evidence="5 6">
    <name type="scientific">Paracoccus rhizosphaerae</name>
    <dbReference type="NCBI Taxonomy" id="1133347"/>
    <lineage>
        <taxon>Bacteria</taxon>
        <taxon>Pseudomonadati</taxon>
        <taxon>Pseudomonadota</taxon>
        <taxon>Alphaproteobacteria</taxon>
        <taxon>Rhodobacterales</taxon>
        <taxon>Paracoccaceae</taxon>
        <taxon>Paracoccus</taxon>
    </lineage>
</organism>
<keyword evidence="6" id="KW-1185">Reference proteome</keyword>
<dbReference type="PROSITE" id="PS50949">
    <property type="entry name" value="HTH_GNTR"/>
    <property type="match status" value="1"/>
</dbReference>
<dbReference type="InterPro" id="IPR000524">
    <property type="entry name" value="Tscrpt_reg_HTH_GntR"/>
</dbReference>
<dbReference type="SMART" id="SM00345">
    <property type="entry name" value="HTH_GNTR"/>
    <property type="match status" value="1"/>
</dbReference>
<dbReference type="SMART" id="SM00895">
    <property type="entry name" value="FCD"/>
    <property type="match status" value="1"/>
</dbReference>
<dbReference type="InterPro" id="IPR036390">
    <property type="entry name" value="WH_DNA-bd_sf"/>
</dbReference>
<dbReference type="SUPFAM" id="SSF48008">
    <property type="entry name" value="GntR ligand-binding domain-like"/>
    <property type="match status" value="1"/>
</dbReference>
<dbReference type="InterPro" id="IPR011711">
    <property type="entry name" value="GntR_C"/>
</dbReference>
<dbReference type="PANTHER" id="PTHR43537:SF45">
    <property type="entry name" value="GNTR FAMILY REGULATORY PROTEIN"/>
    <property type="match status" value="1"/>
</dbReference>
<evidence type="ECO:0000259" key="4">
    <source>
        <dbReference type="PROSITE" id="PS50949"/>
    </source>
</evidence>
<gene>
    <name evidence="5" type="ORF">ACFFIZ_08700</name>
</gene>
<evidence type="ECO:0000256" key="2">
    <source>
        <dbReference type="ARBA" id="ARBA00023125"/>
    </source>
</evidence>
<dbReference type="PANTHER" id="PTHR43537">
    <property type="entry name" value="TRANSCRIPTIONAL REGULATOR, GNTR FAMILY"/>
    <property type="match status" value="1"/>
</dbReference>
<dbReference type="InterPro" id="IPR008920">
    <property type="entry name" value="TF_FadR/GntR_C"/>
</dbReference>
<dbReference type="SUPFAM" id="SSF46785">
    <property type="entry name" value="Winged helix' DNA-binding domain"/>
    <property type="match status" value="1"/>
</dbReference>
<name>A0ABV6CI32_9RHOB</name>
<evidence type="ECO:0000313" key="6">
    <source>
        <dbReference type="Proteomes" id="UP001589795"/>
    </source>
</evidence>
<feature type="domain" description="HTH gntR-type" evidence="4">
    <location>
        <begin position="2"/>
        <end position="69"/>
    </location>
</feature>
<dbReference type="Pfam" id="PF00392">
    <property type="entry name" value="GntR"/>
    <property type="match status" value="1"/>
</dbReference>
<keyword evidence="1" id="KW-0805">Transcription regulation</keyword>
<reference evidence="5 6" key="1">
    <citation type="submission" date="2024-09" db="EMBL/GenBank/DDBJ databases">
        <authorList>
            <person name="Sun Q."/>
            <person name="Mori K."/>
        </authorList>
    </citation>
    <scope>NUCLEOTIDE SEQUENCE [LARGE SCALE GENOMIC DNA]</scope>
    <source>
        <strain evidence="5 6">CCM 7904</strain>
    </source>
</reference>
<dbReference type="EMBL" id="JBHLWQ010000075">
    <property type="protein sequence ID" value="MFC0200397.1"/>
    <property type="molecule type" value="Genomic_DNA"/>
</dbReference>
<dbReference type="InterPro" id="IPR036388">
    <property type="entry name" value="WH-like_DNA-bd_sf"/>
</dbReference>
<evidence type="ECO:0000256" key="3">
    <source>
        <dbReference type="ARBA" id="ARBA00023163"/>
    </source>
</evidence>
<dbReference type="Pfam" id="PF07729">
    <property type="entry name" value="FCD"/>
    <property type="match status" value="1"/>
</dbReference>
<proteinExistence type="predicted"/>
<dbReference type="RefSeq" id="WP_265508110.1">
    <property type="nucleotide sequence ID" value="NZ_JAOTBE010000056.1"/>
</dbReference>
<evidence type="ECO:0000256" key="1">
    <source>
        <dbReference type="ARBA" id="ARBA00023015"/>
    </source>
</evidence>
<sequence length="226" mass="24990">MRQAGHDIADDLRRRILSLDLPPGSILSRADLTARYETSSTPLRDALLGLRDEGLVQIMPQSRTMVTRIDLHHARQIHVLRSAMEIEAATRVASSAPVEVAAELDALIQAQSDEAARGDMPAFSRLDLAFHAALFHAADLDAVHRVIRRESIHIDRLRALHLMQPEKVHQILDDHRRITSAIAAGDPDAAADVMRLHLSQSILLGARLTQERPDYFQPVKKGAAGL</sequence>
<accession>A0ABV6CI32</accession>
<comment type="caution">
    <text evidence="5">The sequence shown here is derived from an EMBL/GenBank/DDBJ whole genome shotgun (WGS) entry which is preliminary data.</text>
</comment>
<dbReference type="Gene3D" id="1.10.10.10">
    <property type="entry name" value="Winged helix-like DNA-binding domain superfamily/Winged helix DNA-binding domain"/>
    <property type="match status" value="1"/>
</dbReference>
<keyword evidence="2" id="KW-0238">DNA-binding</keyword>
<dbReference type="Proteomes" id="UP001589795">
    <property type="component" value="Unassembled WGS sequence"/>
</dbReference>
<keyword evidence="3" id="KW-0804">Transcription</keyword>
<dbReference type="Gene3D" id="1.20.120.530">
    <property type="entry name" value="GntR ligand-binding domain-like"/>
    <property type="match status" value="1"/>
</dbReference>
<protein>
    <submittedName>
        <fullName evidence="5">GntR family transcriptional regulator</fullName>
    </submittedName>
</protein>